<comment type="caution">
    <text evidence="4">The sequence shown here is derived from an EMBL/GenBank/DDBJ whole genome shotgun (WGS) entry which is preliminary data.</text>
</comment>
<evidence type="ECO:0000313" key="4">
    <source>
        <dbReference type="EMBL" id="MBB6431618.1"/>
    </source>
</evidence>
<protein>
    <submittedName>
        <fullName evidence="4">Outer membrane lipoprotein SlyB</fullName>
    </submittedName>
</protein>
<organism evidence="4 5">
    <name type="scientific">Algisphaera agarilytica</name>
    <dbReference type="NCBI Taxonomy" id="1385975"/>
    <lineage>
        <taxon>Bacteria</taxon>
        <taxon>Pseudomonadati</taxon>
        <taxon>Planctomycetota</taxon>
        <taxon>Phycisphaerae</taxon>
        <taxon>Phycisphaerales</taxon>
        <taxon>Phycisphaeraceae</taxon>
        <taxon>Algisphaera</taxon>
    </lineage>
</organism>
<gene>
    <name evidence="4" type="ORF">HNQ40_003424</name>
</gene>
<reference evidence="4 5" key="1">
    <citation type="submission" date="2020-08" db="EMBL/GenBank/DDBJ databases">
        <title>Genomic Encyclopedia of Type Strains, Phase IV (KMG-IV): sequencing the most valuable type-strain genomes for metagenomic binning, comparative biology and taxonomic classification.</title>
        <authorList>
            <person name="Goeker M."/>
        </authorList>
    </citation>
    <scope>NUCLEOTIDE SEQUENCE [LARGE SCALE GENOMIC DNA]</scope>
    <source>
        <strain evidence="4 5">DSM 103725</strain>
    </source>
</reference>
<evidence type="ECO:0000256" key="2">
    <source>
        <dbReference type="SAM" id="SignalP"/>
    </source>
</evidence>
<proteinExistence type="predicted"/>
<evidence type="ECO:0000256" key="1">
    <source>
        <dbReference type="SAM" id="MobiDB-lite"/>
    </source>
</evidence>
<sequence length="91" mass="9991">MSRSTFSTSVRLPLAALALGGVLLASTGCATDRQTGTLIGAAVGATIGYVIGSEADHDHHKHKRHHGVRDVYYDKHRRDHSYPPHRDPYCR</sequence>
<dbReference type="InterPro" id="IPR039567">
    <property type="entry name" value="Gly-zipper"/>
</dbReference>
<dbReference type="PROSITE" id="PS51257">
    <property type="entry name" value="PROKAR_LIPOPROTEIN"/>
    <property type="match status" value="1"/>
</dbReference>
<dbReference type="RefSeq" id="WP_184679073.1">
    <property type="nucleotide sequence ID" value="NZ_JACHGY010000001.1"/>
</dbReference>
<feature type="compositionally biased region" description="Basic and acidic residues" evidence="1">
    <location>
        <begin position="68"/>
        <end position="91"/>
    </location>
</feature>
<dbReference type="AlphaFoldDB" id="A0A7X0H993"/>
<dbReference type="EMBL" id="JACHGY010000001">
    <property type="protein sequence ID" value="MBB6431618.1"/>
    <property type="molecule type" value="Genomic_DNA"/>
</dbReference>
<name>A0A7X0H993_9BACT</name>
<dbReference type="Proteomes" id="UP000541810">
    <property type="component" value="Unassembled WGS sequence"/>
</dbReference>
<keyword evidence="5" id="KW-1185">Reference proteome</keyword>
<feature type="domain" description="Glycine zipper" evidence="3">
    <location>
        <begin position="19"/>
        <end position="57"/>
    </location>
</feature>
<accession>A0A7X0H993</accession>
<feature type="region of interest" description="Disordered" evidence="1">
    <location>
        <begin position="55"/>
        <end position="91"/>
    </location>
</feature>
<dbReference type="Pfam" id="PF13488">
    <property type="entry name" value="Gly-zipper_Omp"/>
    <property type="match status" value="1"/>
</dbReference>
<evidence type="ECO:0000313" key="5">
    <source>
        <dbReference type="Proteomes" id="UP000541810"/>
    </source>
</evidence>
<feature type="signal peptide" evidence="2">
    <location>
        <begin position="1"/>
        <end position="30"/>
    </location>
</feature>
<keyword evidence="2" id="KW-0732">Signal</keyword>
<keyword evidence="4" id="KW-0449">Lipoprotein</keyword>
<feature type="chain" id="PRO_5031010934" evidence="2">
    <location>
        <begin position="31"/>
        <end position="91"/>
    </location>
</feature>
<evidence type="ECO:0000259" key="3">
    <source>
        <dbReference type="Pfam" id="PF13488"/>
    </source>
</evidence>